<dbReference type="InterPro" id="IPR001680">
    <property type="entry name" value="WD40_rpt"/>
</dbReference>
<dbReference type="GO" id="GO:1990757">
    <property type="term" value="F:ubiquitin ligase activator activity"/>
    <property type="evidence" value="ECO:0007669"/>
    <property type="project" value="TreeGrafter"/>
</dbReference>
<evidence type="ECO:0000256" key="3">
    <source>
        <dbReference type="SAM" id="MobiDB-lite"/>
    </source>
</evidence>
<dbReference type="Pfam" id="PF00400">
    <property type="entry name" value="WD40"/>
    <property type="match status" value="1"/>
</dbReference>
<evidence type="ECO:0000256" key="1">
    <source>
        <dbReference type="ARBA" id="ARBA00022574"/>
    </source>
</evidence>
<dbReference type="RefSeq" id="XP_024320056.1">
    <property type="nucleotide sequence ID" value="XM_024472410.1"/>
</dbReference>
<dbReference type="GO" id="GO:1905786">
    <property type="term" value="P:positive regulation of anaphase-promoting complex-dependent catabolic process"/>
    <property type="evidence" value="ECO:0007669"/>
    <property type="project" value="TreeGrafter"/>
</dbReference>
<dbReference type="SMART" id="SM00320">
    <property type="entry name" value="WD40"/>
    <property type="match status" value="3"/>
</dbReference>
<proteinExistence type="predicted"/>
<dbReference type="VEuPathDB" id="FungiDB:GMDG_05562"/>
<dbReference type="AlphaFoldDB" id="A0A176ZZT9"/>
<dbReference type="GO" id="GO:0010997">
    <property type="term" value="F:anaphase-promoting complex binding"/>
    <property type="evidence" value="ECO:0007669"/>
    <property type="project" value="InterPro"/>
</dbReference>
<dbReference type="Gene3D" id="2.130.10.10">
    <property type="entry name" value="YVTN repeat-like/Quinoprotein amine dehydrogenase"/>
    <property type="match status" value="1"/>
</dbReference>
<dbReference type="InterPro" id="IPR015943">
    <property type="entry name" value="WD40/YVTN_repeat-like_dom_sf"/>
</dbReference>
<dbReference type="GO" id="GO:0031145">
    <property type="term" value="P:anaphase-promoting complex-dependent catabolic process"/>
    <property type="evidence" value="ECO:0007669"/>
    <property type="project" value="TreeGrafter"/>
</dbReference>
<protein>
    <submittedName>
        <fullName evidence="4">Uncharacterized protein</fullName>
    </submittedName>
</protein>
<reference evidence="4" key="1">
    <citation type="submission" date="2016-03" db="EMBL/GenBank/DDBJ databases">
        <title>Updated assembly of Pseudogymnoascus destructans, the fungus causing white-nose syndrome of bats.</title>
        <authorList>
            <person name="Palmer J.M."/>
            <person name="Drees K.P."/>
            <person name="Foster J.T."/>
            <person name="Lindner D.L."/>
        </authorList>
    </citation>
    <scope>NUCLEOTIDE SEQUENCE [LARGE SCALE GENOMIC DNA]</scope>
    <source>
        <strain evidence="4">20631-21</strain>
    </source>
</reference>
<dbReference type="OrthoDB" id="10263272at2759"/>
<dbReference type="InterPro" id="IPR036322">
    <property type="entry name" value="WD40_repeat_dom_sf"/>
</dbReference>
<dbReference type="Proteomes" id="UP000077154">
    <property type="component" value="Unassembled WGS sequence"/>
</dbReference>
<dbReference type="eggNOG" id="KOG0305">
    <property type="taxonomic scope" value="Eukaryota"/>
</dbReference>
<dbReference type="EMBL" id="KV441415">
    <property type="protein sequence ID" value="OAF54752.2"/>
    <property type="molecule type" value="Genomic_DNA"/>
</dbReference>
<dbReference type="SUPFAM" id="SSF50978">
    <property type="entry name" value="WD40 repeat-like"/>
    <property type="match status" value="1"/>
</dbReference>
<dbReference type="GeneID" id="36291906"/>
<keyword evidence="1" id="KW-0853">WD repeat</keyword>
<sequence length="818" mass="88722">MQVSQPNEASLLDSSSTFEDSGYDTCTTRIDDNDSIEGAGLWAAEQLSVFDAEPPSPYAGEEAAALDVEASIPAVTDEPEVVDTEDPLPPVADPPDVPMADALIQSVARFEDASEANDEHEVFLTRLSSRRWPLGICTMPRLNSKNGTSKLHPRPSLSFSVGPNGKRPSGSLRSPDRFLASVDSQDSSVQKFRVNKDSQQLSPSEKLIRDDSASLDAFSPRRNFTTPNPPVAAMNRGNLPPVRPGEPSTLMFRRDSTATNDERQISLGSVWAVGGLAPLSVGVSDGRGGLMGSGTNAPLYTTSFSSATSKEEEDREKHEGRLAKALDLDRAQRIHDFVDHSISPPRAYPQRRGYSEIGTKTTWRGTEWVISGSQTKVKKATEARTLPTAPFKVLDAPNLRDDFYCSVLAYSHTSHTLAVGLGSLLYAWSEMQGVHLLNSGSNNGTWLTSIAFSSTQGCKCILAYGRSDGTLNLMSLYDRALPRFEVQQPCPIACLTWRPTVTLRPSRSPHTPGQLVKTEDLVVGDEVGNVYYYAVEWPDAWEVDRNGWTGVMTLLARISVHTQQICGLAWSHDGSLLATGGNDNLCCLFEAYKLSIPQEGDQQTDEVVTCLDSVQRTISIPRNNRIQSVLMGAEKHRWIHGAAVKAIAFCPWRDGLIATGGGSNDKCIHFFHAVSGACLATISVAAQVTSLIWSTTRREICATFGYAQPEHPYRIAVFSWPECKQVAAIPWEGEHRALYAIPYPGGPNDTHNAIEGGSSLTRTAQEGCIVVAASDESVKFHEVWSAGQKATAGGEGLLGGSDILEGLEGIDKEGEVIR</sequence>
<accession>A0A176ZZT9</accession>
<feature type="compositionally biased region" description="Polar residues" evidence="3">
    <location>
        <begin position="1"/>
        <end position="28"/>
    </location>
</feature>
<organism evidence="4">
    <name type="scientific">Pseudogymnoascus destructans</name>
    <dbReference type="NCBI Taxonomy" id="655981"/>
    <lineage>
        <taxon>Eukaryota</taxon>
        <taxon>Fungi</taxon>
        <taxon>Dikarya</taxon>
        <taxon>Ascomycota</taxon>
        <taxon>Pezizomycotina</taxon>
        <taxon>Leotiomycetes</taxon>
        <taxon>Thelebolales</taxon>
        <taxon>Thelebolaceae</taxon>
        <taxon>Pseudogymnoascus</taxon>
    </lineage>
</organism>
<dbReference type="VEuPathDB" id="FungiDB:GMDG_05563"/>
<evidence type="ECO:0000256" key="2">
    <source>
        <dbReference type="ARBA" id="ARBA00022737"/>
    </source>
</evidence>
<dbReference type="PANTHER" id="PTHR19918:SF5">
    <property type="entry name" value="MEIOSIS-SPECIFIC APC_C ACTIVATOR PROTEIN AMA1"/>
    <property type="match status" value="1"/>
</dbReference>
<keyword evidence="2" id="KW-0677">Repeat</keyword>
<dbReference type="GO" id="GO:0005680">
    <property type="term" value="C:anaphase-promoting complex"/>
    <property type="evidence" value="ECO:0007669"/>
    <property type="project" value="TreeGrafter"/>
</dbReference>
<gene>
    <name evidence="4" type="ORF">VC83_08867</name>
</gene>
<evidence type="ECO:0000313" key="4">
    <source>
        <dbReference type="EMBL" id="OAF54752.2"/>
    </source>
</evidence>
<name>A0A176ZZT9_9PEZI</name>
<dbReference type="PANTHER" id="PTHR19918">
    <property type="entry name" value="CELL DIVISION CYCLE 20 CDC20 FIZZY -RELATED"/>
    <property type="match status" value="1"/>
</dbReference>
<feature type="region of interest" description="Disordered" evidence="3">
    <location>
        <begin position="1"/>
        <end position="32"/>
    </location>
</feature>
<dbReference type="InterPro" id="IPR033010">
    <property type="entry name" value="Cdc20/Fizzy"/>
</dbReference>
<feature type="region of interest" description="Disordered" evidence="3">
    <location>
        <begin position="141"/>
        <end position="244"/>
    </location>
</feature>